<dbReference type="InterPro" id="IPR025235">
    <property type="entry name" value="DUF4178"/>
</dbReference>
<keyword evidence="1" id="KW-0472">Membrane</keyword>
<keyword evidence="1" id="KW-0812">Transmembrane</keyword>
<protein>
    <submittedName>
        <fullName evidence="3">DUF4178 domain-containing protein</fullName>
    </submittedName>
</protein>
<keyword evidence="4" id="KW-1185">Reference proteome</keyword>
<organism evidence="3 4">
    <name type="scientific">Hymenobacter aquaticus</name>
    <dbReference type="NCBI Taxonomy" id="1867101"/>
    <lineage>
        <taxon>Bacteria</taxon>
        <taxon>Pseudomonadati</taxon>
        <taxon>Bacteroidota</taxon>
        <taxon>Cytophagia</taxon>
        <taxon>Cytophagales</taxon>
        <taxon>Hymenobacteraceae</taxon>
        <taxon>Hymenobacter</taxon>
    </lineage>
</organism>
<evidence type="ECO:0000313" key="4">
    <source>
        <dbReference type="Proteomes" id="UP000297549"/>
    </source>
</evidence>
<evidence type="ECO:0000259" key="2">
    <source>
        <dbReference type="Pfam" id="PF13785"/>
    </source>
</evidence>
<sequence>MSELATTLEAHLSCPSCAKLLTYYDAVNSTHFACPQCHTLFAQTAKGATEKVRQFQDVPRLAPCLPLGSIGTLPDGLLYRVTGYMLRKEKSTPARWQEFMLFNPTAGYAQLSLYEGHWMFIRPTQEEYKGLSGRSGNHRVVLDGDTTFSIYNKYQPQILYATGEFDWNILDDERLTITEFVAPPRMLIEEKAKGRAVEWYRAEHIEPGAVARAFAVPMSRIPFRTGVGAVQPAPGGDSWPALKQFTILLLLLVLVTEMVFGMIRPHRQLLRESFASGPTQSLVLPAPAAAAATATTEKVLVSMPFEVPDSTTSLQVEVRADLDNSWLELPVSLVNEQTGRGFEFTKNIEYYHGYESGESWSEGSVEADALLTRIPAGRYHLNLYPASENNRPVSFTVTVTENPWLPSNLLLLVLGLLLYPGILIYRRQQHEQSRWEQSDYTP</sequence>
<dbReference type="OrthoDB" id="713199at2"/>
<name>A0A4Z0Q8G5_9BACT</name>
<keyword evidence="1" id="KW-1133">Transmembrane helix</keyword>
<reference evidence="3 4" key="1">
    <citation type="submission" date="2019-04" db="EMBL/GenBank/DDBJ databases">
        <authorList>
            <person name="Feng G."/>
            <person name="Zhang J."/>
            <person name="Zhu H."/>
        </authorList>
    </citation>
    <scope>NUCLEOTIDE SEQUENCE [LARGE SCALE GENOMIC DNA]</scope>
    <source>
        <strain evidence="3 4">JCM 31653</strain>
    </source>
</reference>
<dbReference type="AlphaFoldDB" id="A0A4Z0Q8G5"/>
<comment type="caution">
    <text evidence="3">The sequence shown here is derived from an EMBL/GenBank/DDBJ whole genome shotgun (WGS) entry which is preliminary data.</text>
</comment>
<feature type="domain" description="DUF4178" evidence="2">
    <location>
        <begin position="67"/>
        <end position="207"/>
    </location>
</feature>
<feature type="transmembrane region" description="Helical" evidence="1">
    <location>
        <begin position="404"/>
        <end position="425"/>
    </location>
</feature>
<dbReference type="Proteomes" id="UP000297549">
    <property type="component" value="Unassembled WGS sequence"/>
</dbReference>
<evidence type="ECO:0000256" key="1">
    <source>
        <dbReference type="SAM" id="Phobius"/>
    </source>
</evidence>
<accession>A0A4Z0Q8G5</accession>
<dbReference type="Pfam" id="PF13785">
    <property type="entry name" value="DUF4178"/>
    <property type="match status" value="1"/>
</dbReference>
<dbReference type="EMBL" id="SRLC01000001">
    <property type="protein sequence ID" value="TGE25361.1"/>
    <property type="molecule type" value="Genomic_DNA"/>
</dbReference>
<proteinExistence type="predicted"/>
<dbReference type="RefSeq" id="WP_135462938.1">
    <property type="nucleotide sequence ID" value="NZ_SRLC01000001.1"/>
</dbReference>
<evidence type="ECO:0000313" key="3">
    <source>
        <dbReference type="EMBL" id="TGE25361.1"/>
    </source>
</evidence>
<gene>
    <name evidence="3" type="ORF">E5K00_09285</name>
</gene>